<dbReference type="PIRSF" id="PIRSF001235">
    <property type="entry name" value="Amidase_carbamoylase"/>
    <property type="match status" value="1"/>
</dbReference>
<dbReference type="InterPro" id="IPR010158">
    <property type="entry name" value="Amidase_Cbmase"/>
</dbReference>
<keyword evidence="4 7" id="KW-0479">Metal-binding</keyword>
<evidence type="ECO:0000256" key="4">
    <source>
        <dbReference type="ARBA" id="ARBA00022723"/>
    </source>
</evidence>
<feature type="binding site" evidence="7">
    <location>
        <position position="116"/>
    </location>
    <ligand>
        <name>Zn(2+)</name>
        <dbReference type="ChEBI" id="CHEBI:29105"/>
        <label>1</label>
    </ligand>
</feature>
<reference evidence="8" key="1">
    <citation type="submission" date="2010-09" db="EMBL/GenBank/DDBJ databases">
        <title>Complete sequence of chromosome2 of Burkholderia sp. CCGE1003.</title>
        <authorList>
            <consortium name="US DOE Joint Genome Institute"/>
            <person name="Lucas S."/>
            <person name="Copeland A."/>
            <person name="Lapidus A."/>
            <person name="Cheng J.-F."/>
            <person name="Bruce D."/>
            <person name="Goodwin L."/>
            <person name="Pitluck S."/>
            <person name="Daligault H."/>
            <person name="Davenport K."/>
            <person name="Detter J.C."/>
            <person name="Han C."/>
            <person name="Tapia R."/>
            <person name="Land M."/>
            <person name="Hauser L."/>
            <person name="Jeffries C."/>
            <person name="Kyrpides N."/>
            <person name="Ivanova N."/>
            <person name="Ovchinnikova G."/>
            <person name="Martinez-Romero E."/>
            <person name="Rogel M.A."/>
            <person name="Auchtung J."/>
            <person name="Tiedje J.M."/>
            <person name="Woyke T."/>
        </authorList>
    </citation>
    <scope>NUCLEOTIDE SEQUENCE</scope>
    <source>
        <strain evidence="8">CCGE1003</strain>
    </source>
</reference>
<name>E1TJK2_BURSG</name>
<dbReference type="OrthoDB" id="9808195at2"/>
<evidence type="ECO:0000256" key="6">
    <source>
        <dbReference type="ARBA" id="ARBA00023211"/>
    </source>
</evidence>
<dbReference type="eggNOG" id="COG0624">
    <property type="taxonomic scope" value="Bacteria"/>
</dbReference>
<dbReference type="InterPro" id="IPR002933">
    <property type="entry name" value="Peptidase_M20"/>
</dbReference>
<dbReference type="GO" id="GO:0046872">
    <property type="term" value="F:metal ion binding"/>
    <property type="evidence" value="ECO:0007669"/>
    <property type="project" value="UniProtKB-KW"/>
</dbReference>
<evidence type="ECO:0000256" key="2">
    <source>
        <dbReference type="ARBA" id="ARBA00006153"/>
    </source>
</evidence>
<evidence type="ECO:0000313" key="8">
    <source>
        <dbReference type="EMBL" id="ADN60927.1"/>
    </source>
</evidence>
<keyword evidence="5 8" id="KW-0378">Hydrolase</keyword>
<gene>
    <name evidence="8" type="ordered locus">BC1003_5004</name>
</gene>
<feature type="binding site" evidence="7">
    <location>
        <position position="218"/>
    </location>
    <ligand>
        <name>Zn(2+)</name>
        <dbReference type="ChEBI" id="CHEBI:29105"/>
        <label>1</label>
    </ligand>
</feature>
<evidence type="ECO:0000256" key="7">
    <source>
        <dbReference type="PIRSR" id="PIRSR001235-1"/>
    </source>
</evidence>
<dbReference type="PANTHER" id="PTHR32494:SF19">
    <property type="entry name" value="ALLANTOATE DEIMINASE-RELATED"/>
    <property type="match status" value="1"/>
</dbReference>
<keyword evidence="6" id="KW-0464">Manganese</keyword>
<accession>E1TJK2</accession>
<dbReference type="Gene3D" id="3.30.70.360">
    <property type="match status" value="1"/>
</dbReference>
<dbReference type="GO" id="GO:0016813">
    <property type="term" value="F:hydrolase activity, acting on carbon-nitrogen (but not peptide) bonds, in linear amidines"/>
    <property type="evidence" value="ECO:0007669"/>
    <property type="project" value="InterPro"/>
</dbReference>
<comment type="subunit">
    <text evidence="3">Homodimer.</text>
</comment>
<dbReference type="KEGG" id="bgf:BC1003_5004"/>
<dbReference type="EMBL" id="CP002218">
    <property type="protein sequence ID" value="ADN60927.1"/>
    <property type="molecule type" value="Genomic_DNA"/>
</dbReference>
<feature type="binding site" evidence="7">
    <location>
        <position position="116"/>
    </location>
    <ligand>
        <name>Zn(2+)</name>
        <dbReference type="ChEBI" id="CHEBI:29105"/>
        <label>2</label>
    </ligand>
</feature>
<feature type="binding site" evidence="7">
    <location>
        <position position="416"/>
    </location>
    <ligand>
        <name>Zn(2+)</name>
        <dbReference type="ChEBI" id="CHEBI:29105"/>
        <label>2</label>
    </ligand>
</feature>
<evidence type="ECO:0000256" key="3">
    <source>
        <dbReference type="ARBA" id="ARBA00011738"/>
    </source>
</evidence>
<organism evidence="8">
    <name type="scientific">Burkholderia sp. (strain CCGE1003)</name>
    <dbReference type="NCBI Taxonomy" id="640512"/>
    <lineage>
        <taxon>Bacteria</taxon>
        <taxon>Pseudomonadati</taxon>
        <taxon>Pseudomonadota</taxon>
        <taxon>Betaproteobacteria</taxon>
        <taxon>Burkholderiales</taxon>
        <taxon>Burkholderiaceae</taxon>
        <taxon>Burkholderia</taxon>
    </lineage>
</organism>
<dbReference type="NCBIfam" id="TIGR01879">
    <property type="entry name" value="hydantase"/>
    <property type="match status" value="1"/>
</dbReference>
<dbReference type="GO" id="GO:0050538">
    <property type="term" value="F:N-carbamoyl-L-amino-acid hydrolase activity"/>
    <property type="evidence" value="ECO:0007669"/>
    <property type="project" value="UniProtKB-EC"/>
</dbReference>
<keyword evidence="7" id="KW-0862">Zinc</keyword>
<dbReference type="SUPFAM" id="SSF53187">
    <property type="entry name" value="Zn-dependent exopeptidases"/>
    <property type="match status" value="1"/>
</dbReference>
<feature type="binding site" evidence="7">
    <location>
        <position position="105"/>
    </location>
    <ligand>
        <name>Zn(2+)</name>
        <dbReference type="ChEBI" id="CHEBI:29105"/>
        <label>1</label>
    </ligand>
</feature>
<dbReference type="HOGENOM" id="CLU_024588_3_1_4"/>
<sequence>MNAKIEAVHAESVSSSDRLANGGAIALQELAPLAEQWFSELRALSFDGVGITRESYGESESAAARALTEYARNEGLTVQVDRAANLVFGLPDCDERTPAVWVGSHLDSVPHGGNYDGLAGIIAGLLCLVAQRRAGEASARPLKVIALRGEESAWFGKAYMGSSALFGRLKRDDLEMKHRSNGRTLADCMAAAGVDVDAVRAGKPLFDIRAAHAYLELHIEQGPVMVARNLPVAVVSGIRGNVRHNSISCIGEAGHSGAVPRDLRHDAMFAVAELITRLDEHWRKLVERGVDLVVTTGIVSTDQEEHSISRIPGQVHFSFEARSESTDTLSVFHELLLAECNSIARERGVRFDFDRCLASAPALMDPHLRAALADACARLDIPFATLPSGAGHDAALFANAGVPSGMLFVRNEHGSHNPREAMDIADFMLGVGVLAETIQRL</sequence>
<dbReference type="Gene3D" id="3.40.630.10">
    <property type="entry name" value="Zn peptidases"/>
    <property type="match status" value="1"/>
</dbReference>
<dbReference type="AlphaFoldDB" id="E1TJK2"/>
<dbReference type="SUPFAM" id="SSF55031">
    <property type="entry name" value="Bacterial exopeptidase dimerisation domain"/>
    <property type="match status" value="1"/>
</dbReference>
<evidence type="ECO:0000256" key="5">
    <source>
        <dbReference type="ARBA" id="ARBA00022801"/>
    </source>
</evidence>
<comment type="cofactor">
    <cofactor evidence="1">
        <name>Mn(2+)</name>
        <dbReference type="ChEBI" id="CHEBI:29035"/>
    </cofactor>
</comment>
<dbReference type="InterPro" id="IPR036264">
    <property type="entry name" value="Bact_exopeptidase_dim_dom"/>
</dbReference>
<protein>
    <submittedName>
        <fullName evidence="8">Amidase, hydantoinase/carbamoylase family</fullName>
        <ecNumber evidence="8">3.5.1.87</ecNumber>
    </submittedName>
</protein>
<dbReference type="STRING" id="640512.BC1003_5004"/>
<comment type="cofactor">
    <cofactor evidence="7">
        <name>Zn(2+)</name>
        <dbReference type="ChEBI" id="CHEBI:29105"/>
    </cofactor>
    <text evidence="7">Binds 2 Zn(2+) ions per subunit.</text>
</comment>
<evidence type="ECO:0000256" key="1">
    <source>
        <dbReference type="ARBA" id="ARBA00001936"/>
    </source>
</evidence>
<proteinExistence type="inferred from homology"/>
<dbReference type="PANTHER" id="PTHR32494">
    <property type="entry name" value="ALLANTOATE DEIMINASE-RELATED"/>
    <property type="match status" value="1"/>
</dbReference>
<dbReference type="Pfam" id="PF01546">
    <property type="entry name" value="Peptidase_M20"/>
    <property type="match status" value="1"/>
</dbReference>
<feature type="binding site" evidence="7">
    <location>
        <position position="151"/>
    </location>
    <ligand>
        <name>Zn(2+)</name>
        <dbReference type="ChEBI" id="CHEBI:29105"/>
        <label>2</label>
    </ligand>
</feature>
<dbReference type="EC" id="3.5.1.87" evidence="8"/>
<comment type="similarity">
    <text evidence="2">Belongs to the peptidase M20 family.</text>
</comment>